<reference evidence="1 2" key="1">
    <citation type="journal article" date="2021" name="Microbiol. Spectr.">
        <title>A Single Bacterium Capable of Oxidation and Reduction of Iron at Circumneutral pH.</title>
        <authorList>
            <person name="Kato S."/>
            <person name="Ohkuma M."/>
        </authorList>
    </citation>
    <scope>NUCLEOTIDE SEQUENCE [LARGE SCALE GENOMIC DNA]</scope>
    <source>
        <strain evidence="1 2">MIZ03</strain>
    </source>
</reference>
<gene>
    <name evidence="1" type="ORF">MIZ03_1554</name>
</gene>
<dbReference type="EMBL" id="AP024238">
    <property type="protein sequence ID" value="BCO26671.1"/>
    <property type="molecule type" value="Genomic_DNA"/>
</dbReference>
<proteinExistence type="predicted"/>
<dbReference type="Proteomes" id="UP000824366">
    <property type="component" value="Chromosome"/>
</dbReference>
<organism evidence="1 2">
    <name type="scientific">Rhodoferax lithotrophicus</name>
    <dbReference type="NCBI Taxonomy" id="2798804"/>
    <lineage>
        <taxon>Bacteria</taxon>
        <taxon>Pseudomonadati</taxon>
        <taxon>Pseudomonadota</taxon>
        <taxon>Betaproteobacteria</taxon>
        <taxon>Burkholderiales</taxon>
        <taxon>Comamonadaceae</taxon>
        <taxon>Rhodoferax</taxon>
    </lineage>
</organism>
<evidence type="ECO:0000313" key="2">
    <source>
        <dbReference type="Proteomes" id="UP000824366"/>
    </source>
</evidence>
<dbReference type="RefSeq" id="WP_223910502.1">
    <property type="nucleotide sequence ID" value="NZ_AP024238.1"/>
</dbReference>
<protein>
    <submittedName>
        <fullName evidence="1">Uncharacterized protein</fullName>
    </submittedName>
</protein>
<keyword evidence="2" id="KW-1185">Reference proteome</keyword>
<sequence>MNNNDLVLLVRACLQNASKLSANHTKQLVAKGHPAELIGEAQRVVTAALEALDDAG</sequence>
<evidence type="ECO:0000313" key="1">
    <source>
        <dbReference type="EMBL" id="BCO26671.1"/>
    </source>
</evidence>
<accession>A0ABN6D785</accession>
<name>A0ABN6D785_9BURK</name>